<dbReference type="EMBL" id="CP075546">
    <property type="protein sequence ID" value="QVV89507.1"/>
    <property type="molecule type" value="Genomic_DNA"/>
</dbReference>
<sequence>MIHTCPGVSNLKSPALEIKICPRCGEEVEIFSDDMKATCPGCNLEIFNDIVSCVQWCKYARECVGDEMFNTYAPEKN</sequence>
<dbReference type="KEGG" id="mrtj:KHC33_03025"/>
<gene>
    <name evidence="1" type="ORF">KHC33_03025</name>
</gene>
<evidence type="ECO:0000313" key="1">
    <source>
        <dbReference type="EMBL" id="QVV89507.1"/>
    </source>
</evidence>
<reference evidence="1 2" key="1">
    <citation type="submission" date="2021-05" db="EMBL/GenBank/DDBJ databases">
        <title>A novel Methanospirillum isolate from a pyrite-forming mixed culture.</title>
        <authorList>
            <person name="Bunk B."/>
            <person name="Sproer C."/>
            <person name="Spring S."/>
            <person name="Pester M."/>
        </authorList>
    </citation>
    <scope>NUCLEOTIDE SEQUENCE [LARGE SCALE GENOMIC DNA]</scope>
    <source>
        <strain evidence="1 2">J.3.6.1-F.2.7.3</strain>
    </source>
</reference>
<dbReference type="AlphaFoldDB" id="A0A8E7B304"/>
<dbReference type="Proteomes" id="UP000680656">
    <property type="component" value="Chromosome"/>
</dbReference>
<evidence type="ECO:0008006" key="3">
    <source>
        <dbReference type="Google" id="ProtNLM"/>
    </source>
</evidence>
<keyword evidence="2" id="KW-1185">Reference proteome</keyword>
<dbReference type="GeneID" id="65096123"/>
<name>A0A8E7B304_9EURY</name>
<protein>
    <recommendedName>
        <fullName evidence="3">Phosphohydrolase</fullName>
    </recommendedName>
</protein>
<accession>A0A8E7B304</accession>
<proteinExistence type="predicted"/>
<organism evidence="1 2">
    <name type="scientific">Methanospirillum purgamenti</name>
    <dbReference type="NCBI Taxonomy" id="2834276"/>
    <lineage>
        <taxon>Archaea</taxon>
        <taxon>Methanobacteriati</taxon>
        <taxon>Methanobacteriota</taxon>
        <taxon>Stenosarchaea group</taxon>
        <taxon>Methanomicrobia</taxon>
        <taxon>Methanomicrobiales</taxon>
        <taxon>Methanospirillaceae</taxon>
        <taxon>Methanospirillum</taxon>
    </lineage>
</organism>
<evidence type="ECO:0000313" key="2">
    <source>
        <dbReference type="Proteomes" id="UP000680656"/>
    </source>
</evidence>
<dbReference type="RefSeq" id="WP_214420301.1">
    <property type="nucleotide sequence ID" value="NZ_CP075546.1"/>
</dbReference>